<sequence length="432" mass="49429">MNPIIGRIYLLRYSVRQAFGLDTNKSSSSFASSSSSAGCSTSSLPLNTTTEKRKRFRKRRCLILDVETASVTILPMTQFDGQDPASENVQDEIVLPELSREYLLKNLLSTHPVAGRRSVNIEAFSGSSNDGAKLSNSYIVLKPISVPIEAEWPNPIPDFFAVDEMLYISDVIYALSREEKANKIRNSQNQMVHNIIYEDNKDSETTGSSLPTSRVIVESFGKDDLDKSMRIEQWLNDSTPSCNIVEDLDQCWSTINYSDKSTLILFNRTGQDISFTHLHGLEFSENTLLLDVILNDNECVPLLIFNEHESAAEQTCTEVESQLEELQRAYEASEQNLSSLKIDFKNKQTYLNTIEKEFESLKEKFDIQANKNEELNVDNKELTDNIIYLRQQLQEKFFKKDNIIERNKQIIILKSLYKLNKHYKQANKKINN</sequence>
<evidence type="ECO:0000313" key="2">
    <source>
        <dbReference type="EMBL" id="CAF2024008.1"/>
    </source>
</evidence>
<dbReference type="EMBL" id="CAJNRF010001707">
    <property type="protein sequence ID" value="CAF2024008.1"/>
    <property type="molecule type" value="Genomic_DNA"/>
</dbReference>
<feature type="coiled-coil region" evidence="1">
    <location>
        <begin position="309"/>
        <end position="392"/>
    </location>
</feature>
<reference evidence="2" key="1">
    <citation type="submission" date="2021-02" db="EMBL/GenBank/DDBJ databases">
        <authorList>
            <person name="Nowell W R."/>
        </authorList>
    </citation>
    <scope>NUCLEOTIDE SEQUENCE</scope>
</reference>
<accession>A0A816NEW3</accession>
<protein>
    <submittedName>
        <fullName evidence="2">Uncharacterized protein</fullName>
    </submittedName>
</protein>
<proteinExistence type="predicted"/>
<name>A0A816NEW3_9BILA</name>
<keyword evidence="1" id="KW-0175">Coiled coil</keyword>
<evidence type="ECO:0000313" key="4">
    <source>
        <dbReference type="Proteomes" id="UP000663856"/>
    </source>
</evidence>
<evidence type="ECO:0000256" key="1">
    <source>
        <dbReference type="SAM" id="Coils"/>
    </source>
</evidence>
<organism evidence="2 4">
    <name type="scientific">Rotaria magnacalcarata</name>
    <dbReference type="NCBI Taxonomy" id="392030"/>
    <lineage>
        <taxon>Eukaryota</taxon>
        <taxon>Metazoa</taxon>
        <taxon>Spiralia</taxon>
        <taxon>Gnathifera</taxon>
        <taxon>Rotifera</taxon>
        <taxon>Eurotatoria</taxon>
        <taxon>Bdelloidea</taxon>
        <taxon>Philodinida</taxon>
        <taxon>Philodinidae</taxon>
        <taxon>Rotaria</taxon>
    </lineage>
</organism>
<gene>
    <name evidence="2" type="ORF">WKI299_LOCUS5947</name>
    <name evidence="3" type="ORF">XDN619_LOCUS19995</name>
</gene>
<dbReference type="AlphaFoldDB" id="A0A816NEW3"/>
<evidence type="ECO:0000313" key="3">
    <source>
        <dbReference type="EMBL" id="CAF2107154.1"/>
    </source>
</evidence>
<dbReference type="Proteomes" id="UP000663856">
    <property type="component" value="Unassembled WGS sequence"/>
</dbReference>
<dbReference type="Proteomes" id="UP000663887">
    <property type="component" value="Unassembled WGS sequence"/>
</dbReference>
<comment type="caution">
    <text evidence="2">The sequence shown here is derived from an EMBL/GenBank/DDBJ whole genome shotgun (WGS) entry which is preliminary data.</text>
</comment>
<dbReference type="EMBL" id="CAJNRG010008772">
    <property type="protein sequence ID" value="CAF2107154.1"/>
    <property type="molecule type" value="Genomic_DNA"/>
</dbReference>